<keyword evidence="1" id="KW-0472">Membrane</keyword>
<evidence type="ECO:0000313" key="2">
    <source>
        <dbReference type="EMBL" id="KAF6038392.1"/>
    </source>
</evidence>
<accession>A0A7J7KI83</accession>
<organism evidence="2 3">
    <name type="scientific">Bugula neritina</name>
    <name type="common">Brown bryozoan</name>
    <name type="synonym">Sertularia neritina</name>
    <dbReference type="NCBI Taxonomy" id="10212"/>
    <lineage>
        <taxon>Eukaryota</taxon>
        <taxon>Metazoa</taxon>
        <taxon>Spiralia</taxon>
        <taxon>Lophotrochozoa</taxon>
        <taxon>Bryozoa</taxon>
        <taxon>Gymnolaemata</taxon>
        <taxon>Cheilostomatida</taxon>
        <taxon>Flustrina</taxon>
        <taxon>Buguloidea</taxon>
        <taxon>Bugulidae</taxon>
        <taxon>Bugula</taxon>
    </lineage>
</organism>
<comment type="caution">
    <text evidence="2">The sequence shown here is derived from an EMBL/GenBank/DDBJ whole genome shotgun (WGS) entry which is preliminary data.</text>
</comment>
<evidence type="ECO:0000256" key="1">
    <source>
        <dbReference type="SAM" id="Phobius"/>
    </source>
</evidence>
<keyword evidence="3" id="KW-1185">Reference proteome</keyword>
<reference evidence="2" key="1">
    <citation type="submission" date="2020-06" db="EMBL/GenBank/DDBJ databases">
        <title>Draft genome of Bugula neritina, a colonial animal packing powerful symbionts and potential medicines.</title>
        <authorList>
            <person name="Rayko M."/>
        </authorList>
    </citation>
    <scope>NUCLEOTIDE SEQUENCE [LARGE SCALE GENOMIC DNA]</scope>
    <source>
        <strain evidence="2">Kwan_BN1</strain>
    </source>
</reference>
<gene>
    <name evidence="2" type="ORF">EB796_003295</name>
</gene>
<protein>
    <submittedName>
        <fullName evidence="2">Uncharacterized protein</fullName>
    </submittedName>
</protein>
<evidence type="ECO:0000313" key="3">
    <source>
        <dbReference type="Proteomes" id="UP000593567"/>
    </source>
</evidence>
<proteinExistence type="predicted"/>
<feature type="transmembrane region" description="Helical" evidence="1">
    <location>
        <begin position="22"/>
        <end position="47"/>
    </location>
</feature>
<name>A0A7J7KI83_BUGNE</name>
<dbReference type="EMBL" id="VXIV02000418">
    <property type="protein sequence ID" value="KAF6038392.1"/>
    <property type="molecule type" value="Genomic_DNA"/>
</dbReference>
<dbReference type="AlphaFoldDB" id="A0A7J7KI83"/>
<sequence>MAGLQLHLGVKTLSLSDADCTLLLQASIAAMLLLAAIPCVVLCAIYYRRLRSKRNSGRCKTTPTLEIPDSTPAGHERYAMVDMPPAASPSLQDLYQQGNGSSKLLQSTTTICKTVLTVYSVWIHDLVSRT</sequence>
<dbReference type="Proteomes" id="UP000593567">
    <property type="component" value="Unassembled WGS sequence"/>
</dbReference>
<keyword evidence="1" id="KW-0812">Transmembrane</keyword>
<keyword evidence="1" id="KW-1133">Transmembrane helix</keyword>